<keyword evidence="8" id="KW-1185">Reference proteome</keyword>
<dbReference type="PANTHER" id="PTHR43133">
    <property type="entry name" value="RNA POLYMERASE ECF-TYPE SIGMA FACTO"/>
    <property type="match status" value="1"/>
</dbReference>
<dbReference type="EMBL" id="JBIGHV010000010">
    <property type="protein sequence ID" value="MFG6432965.1"/>
    <property type="molecule type" value="Genomic_DNA"/>
</dbReference>
<evidence type="ECO:0000256" key="4">
    <source>
        <dbReference type="ARBA" id="ARBA00023163"/>
    </source>
</evidence>
<gene>
    <name evidence="7" type="ORF">ACG00Y_23825</name>
</gene>
<dbReference type="InterPro" id="IPR007627">
    <property type="entry name" value="RNA_pol_sigma70_r2"/>
</dbReference>
<dbReference type="Gene3D" id="1.10.1740.10">
    <property type="match status" value="1"/>
</dbReference>
<evidence type="ECO:0000256" key="1">
    <source>
        <dbReference type="ARBA" id="ARBA00010641"/>
    </source>
</evidence>
<dbReference type="NCBIfam" id="TIGR02937">
    <property type="entry name" value="sigma70-ECF"/>
    <property type="match status" value="1"/>
</dbReference>
<proteinExistence type="inferred from homology"/>
<evidence type="ECO:0000256" key="2">
    <source>
        <dbReference type="ARBA" id="ARBA00023015"/>
    </source>
</evidence>
<dbReference type="PANTHER" id="PTHR43133:SF63">
    <property type="entry name" value="RNA POLYMERASE SIGMA FACTOR FECI-RELATED"/>
    <property type="match status" value="1"/>
</dbReference>
<dbReference type="InterPro" id="IPR013324">
    <property type="entry name" value="RNA_pol_sigma_r3/r4-like"/>
</dbReference>
<evidence type="ECO:0000313" key="7">
    <source>
        <dbReference type="EMBL" id="MFG6432965.1"/>
    </source>
</evidence>
<sequence>MIKDLPSVFSRVRSALMRRGQSREDADDLVHDAWIKLASFSLTQSVEQPEAFLMRAALNLSIDAHRAQTVRGEQVSPDDVVIIDGRPSVDDVVLARERLDRLSECLARMNETTRKIYLAHKVDGVSYAELAKQFGMTRSGVEWHISKAVMLTASHMEGWYP</sequence>
<dbReference type="InterPro" id="IPR013249">
    <property type="entry name" value="RNA_pol_sigma70_r4_t2"/>
</dbReference>
<accession>A0ABW7F906</accession>
<comment type="caution">
    <text evidence="7">The sequence shown here is derived from an EMBL/GenBank/DDBJ whole genome shotgun (WGS) entry which is preliminary data.</text>
</comment>
<dbReference type="InterPro" id="IPR014284">
    <property type="entry name" value="RNA_pol_sigma-70_dom"/>
</dbReference>
<dbReference type="RefSeq" id="WP_394483253.1">
    <property type="nucleotide sequence ID" value="NZ_JBIGHV010000010.1"/>
</dbReference>
<name>A0ABW7F906_9BURK</name>
<dbReference type="SUPFAM" id="SSF88659">
    <property type="entry name" value="Sigma3 and sigma4 domains of RNA polymerase sigma factors"/>
    <property type="match status" value="1"/>
</dbReference>
<organism evidence="7 8">
    <name type="scientific">Pelomonas parva</name>
    <dbReference type="NCBI Taxonomy" id="3299032"/>
    <lineage>
        <taxon>Bacteria</taxon>
        <taxon>Pseudomonadati</taxon>
        <taxon>Pseudomonadota</taxon>
        <taxon>Betaproteobacteria</taxon>
        <taxon>Burkholderiales</taxon>
        <taxon>Sphaerotilaceae</taxon>
        <taxon>Roseateles</taxon>
    </lineage>
</organism>
<evidence type="ECO:0000259" key="5">
    <source>
        <dbReference type="Pfam" id="PF04542"/>
    </source>
</evidence>
<evidence type="ECO:0000259" key="6">
    <source>
        <dbReference type="Pfam" id="PF08281"/>
    </source>
</evidence>
<protein>
    <submittedName>
        <fullName evidence="7">RNA polymerase sigma factor</fullName>
    </submittedName>
</protein>
<dbReference type="InterPro" id="IPR013325">
    <property type="entry name" value="RNA_pol_sigma_r2"/>
</dbReference>
<feature type="domain" description="RNA polymerase sigma-70 region 2" evidence="5">
    <location>
        <begin position="11"/>
        <end position="69"/>
    </location>
</feature>
<keyword evidence="4" id="KW-0804">Transcription</keyword>
<dbReference type="Pfam" id="PF08281">
    <property type="entry name" value="Sigma70_r4_2"/>
    <property type="match status" value="1"/>
</dbReference>
<dbReference type="Proteomes" id="UP001606210">
    <property type="component" value="Unassembled WGS sequence"/>
</dbReference>
<comment type="similarity">
    <text evidence="1">Belongs to the sigma-70 factor family. ECF subfamily.</text>
</comment>
<keyword evidence="2" id="KW-0805">Transcription regulation</keyword>
<dbReference type="Pfam" id="PF04542">
    <property type="entry name" value="Sigma70_r2"/>
    <property type="match status" value="1"/>
</dbReference>
<dbReference type="SUPFAM" id="SSF88946">
    <property type="entry name" value="Sigma2 domain of RNA polymerase sigma factors"/>
    <property type="match status" value="1"/>
</dbReference>
<dbReference type="InterPro" id="IPR036388">
    <property type="entry name" value="WH-like_DNA-bd_sf"/>
</dbReference>
<feature type="domain" description="RNA polymerase sigma factor 70 region 4 type 2" evidence="6">
    <location>
        <begin position="100"/>
        <end position="149"/>
    </location>
</feature>
<evidence type="ECO:0000256" key="3">
    <source>
        <dbReference type="ARBA" id="ARBA00023082"/>
    </source>
</evidence>
<reference evidence="7 8" key="1">
    <citation type="submission" date="2024-08" db="EMBL/GenBank/DDBJ databases">
        <authorList>
            <person name="Lu H."/>
        </authorList>
    </citation>
    <scope>NUCLEOTIDE SEQUENCE [LARGE SCALE GENOMIC DNA]</scope>
    <source>
        <strain evidence="7 8">LYH14W</strain>
    </source>
</reference>
<dbReference type="InterPro" id="IPR039425">
    <property type="entry name" value="RNA_pol_sigma-70-like"/>
</dbReference>
<keyword evidence="3" id="KW-0731">Sigma factor</keyword>
<evidence type="ECO:0000313" key="8">
    <source>
        <dbReference type="Proteomes" id="UP001606210"/>
    </source>
</evidence>
<dbReference type="Gene3D" id="1.10.10.10">
    <property type="entry name" value="Winged helix-like DNA-binding domain superfamily/Winged helix DNA-binding domain"/>
    <property type="match status" value="1"/>
</dbReference>